<dbReference type="Proteomes" id="UP000019113">
    <property type="component" value="Unassembled WGS sequence"/>
</dbReference>
<dbReference type="STRING" id="1178482.AR456_19735"/>
<organism evidence="2 3">
    <name type="scientific">Halomonas huangheensis</name>
    <dbReference type="NCBI Taxonomy" id="1178482"/>
    <lineage>
        <taxon>Bacteria</taxon>
        <taxon>Pseudomonadati</taxon>
        <taxon>Pseudomonadota</taxon>
        <taxon>Gammaproteobacteria</taxon>
        <taxon>Oceanospirillales</taxon>
        <taxon>Halomonadaceae</taxon>
        <taxon>Halomonas</taxon>
    </lineage>
</organism>
<dbReference type="PATRIC" id="fig|1178482.3.peg.2368"/>
<proteinExistence type="predicted"/>
<evidence type="ECO:0000256" key="1">
    <source>
        <dbReference type="SAM" id="SignalP"/>
    </source>
</evidence>
<reference evidence="2 3" key="1">
    <citation type="submission" date="2013-08" db="EMBL/GenBank/DDBJ databases">
        <title>draft genome of Halomonas huanghegensis, strain BJGMM-B45T.</title>
        <authorList>
            <person name="Miao C."/>
            <person name="Wan Y."/>
            <person name="Jin W."/>
        </authorList>
    </citation>
    <scope>NUCLEOTIDE SEQUENCE [LARGE SCALE GENOMIC DNA]</scope>
    <source>
        <strain evidence="2 3">BJGMM-B45</strain>
    </source>
</reference>
<protein>
    <submittedName>
        <fullName evidence="2">Uncharacterized protein</fullName>
    </submittedName>
</protein>
<feature type="signal peptide" evidence="1">
    <location>
        <begin position="1"/>
        <end position="24"/>
    </location>
</feature>
<comment type="caution">
    <text evidence="2">The sequence shown here is derived from an EMBL/GenBank/DDBJ whole genome shotgun (WGS) entry which is preliminary data.</text>
</comment>
<evidence type="ECO:0000313" key="3">
    <source>
        <dbReference type="Proteomes" id="UP000019113"/>
    </source>
</evidence>
<gene>
    <name evidence="2" type="ORF">BJB45_19565</name>
</gene>
<dbReference type="EMBL" id="AVBC01000035">
    <property type="protein sequence ID" value="ERL50796.1"/>
    <property type="molecule type" value="Genomic_DNA"/>
</dbReference>
<dbReference type="eggNOG" id="ENOG5033GS4">
    <property type="taxonomic scope" value="Bacteria"/>
</dbReference>
<dbReference type="OrthoDB" id="6184298at2"/>
<name>W1N6M3_9GAMM</name>
<keyword evidence="1" id="KW-0732">Signal</keyword>
<dbReference type="AlphaFoldDB" id="W1N6M3"/>
<sequence length="104" mass="11004">MHFNSLILRLIFSLLVMLAVTGCAHDFVTGSEGDLPQRVAVAAALDEQPLTECGSYFRSFEPGSGDLLLAQGCCRVCRTGKACGNSCINRSYTCHKGPGCACNG</sequence>
<dbReference type="RefSeq" id="WP_021819320.1">
    <property type="nucleotide sequence ID" value="NZ_AVBC01000035.1"/>
</dbReference>
<accession>W1N6M3</accession>
<evidence type="ECO:0000313" key="2">
    <source>
        <dbReference type="EMBL" id="ERL50796.1"/>
    </source>
</evidence>
<feature type="chain" id="PRO_5009977389" evidence="1">
    <location>
        <begin position="25"/>
        <end position="104"/>
    </location>
</feature>
<dbReference type="KEGG" id="hhu:AR456_19735"/>
<keyword evidence="3" id="KW-1185">Reference proteome</keyword>